<evidence type="ECO:0000256" key="1">
    <source>
        <dbReference type="SAM" id="Phobius"/>
    </source>
</evidence>
<protein>
    <submittedName>
        <fullName evidence="2">Uncharacterized protein</fullName>
    </submittedName>
</protein>
<feature type="transmembrane region" description="Helical" evidence="1">
    <location>
        <begin position="7"/>
        <end position="29"/>
    </location>
</feature>
<dbReference type="GeneID" id="26523390"/>
<dbReference type="RefSeq" id="YP_009189021.1">
    <property type="nucleotide sequence ID" value="NC_028672.1"/>
</dbReference>
<proteinExistence type="predicted"/>
<dbReference type="Proteomes" id="UP000202736">
    <property type="component" value="Segment"/>
</dbReference>
<keyword evidence="1" id="KW-1133">Transmembrane helix</keyword>
<sequence length="82" mass="9451">MRKNSNFWFKLWFTFIGGLIILSLVGYLMQEYQDFKDGCVKTGEQRMVNSVVNAPDGAFSGLVVEDKFVCKTGRITWKAQYQ</sequence>
<evidence type="ECO:0000313" key="3">
    <source>
        <dbReference type="Proteomes" id="UP000202736"/>
    </source>
</evidence>
<reference evidence="2 3" key="1">
    <citation type="submission" date="2015-07" db="EMBL/GenBank/DDBJ databases">
        <title>Complete genome of Cronobacter phage PBES 02.</title>
        <authorList>
            <person name="Myung H."/>
        </authorList>
    </citation>
    <scope>NUCLEOTIDE SEQUENCE [LARGE SCALE GENOMIC DNA]</scope>
</reference>
<accession>A0A0K1YAD6</accession>
<keyword evidence="3" id="KW-1185">Reference proteome</keyword>
<dbReference type="KEGG" id="vg:26523390"/>
<gene>
    <name evidence="2" type="ORF">ADU18_0160</name>
</gene>
<evidence type="ECO:0000313" key="2">
    <source>
        <dbReference type="EMBL" id="AKY04060.1"/>
    </source>
</evidence>
<keyword evidence="1" id="KW-0812">Transmembrane</keyword>
<name>A0A0K1YAD6_9CAUD</name>
<dbReference type="EMBL" id="KT353109">
    <property type="protein sequence ID" value="AKY04060.1"/>
    <property type="molecule type" value="Genomic_DNA"/>
</dbReference>
<organism evidence="2 3">
    <name type="scientific">Cronobacter phage PBES 02</name>
    <dbReference type="NCBI Taxonomy" id="1684115"/>
    <lineage>
        <taxon>Viruses</taxon>
        <taxon>Duplodnaviria</taxon>
        <taxon>Heunggongvirae</taxon>
        <taxon>Uroviricota</taxon>
        <taxon>Caudoviricetes</taxon>
        <taxon>Vequintavirinae</taxon>
        <taxon>Certrevirus</taxon>
        <taxon>Certrevirus PBES02</taxon>
    </lineage>
</organism>
<keyword evidence="1" id="KW-0472">Membrane</keyword>